<evidence type="ECO:0000256" key="6">
    <source>
        <dbReference type="SAM" id="MobiDB-lite"/>
    </source>
</evidence>
<comment type="caution">
    <text evidence="8">The sequence shown here is derived from an EMBL/GenBank/DDBJ whole genome shotgun (WGS) entry which is preliminary data.</text>
</comment>
<evidence type="ECO:0000256" key="5">
    <source>
        <dbReference type="ARBA" id="ARBA00023288"/>
    </source>
</evidence>
<dbReference type="Gene3D" id="3.40.190.10">
    <property type="entry name" value="Periplasmic binding protein-like II"/>
    <property type="match status" value="2"/>
</dbReference>
<evidence type="ECO:0000256" key="7">
    <source>
        <dbReference type="SAM" id="SignalP"/>
    </source>
</evidence>
<dbReference type="PROSITE" id="PS51257">
    <property type="entry name" value="PROKAR_LIPOPROTEIN"/>
    <property type="match status" value="1"/>
</dbReference>
<keyword evidence="1" id="KW-1003">Cell membrane</keyword>
<keyword evidence="5" id="KW-0449">Lipoprotein</keyword>
<reference evidence="8 9" key="1">
    <citation type="submission" date="2019-08" db="EMBL/GenBank/DDBJ databases">
        <title>Genome sequencing of Paenibacillus faecis DSM 23593(T).</title>
        <authorList>
            <person name="Kook J.-K."/>
            <person name="Park S.-N."/>
            <person name="Lim Y.K."/>
        </authorList>
    </citation>
    <scope>NUCLEOTIDE SEQUENCE [LARGE SCALE GENOMIC DNA]</scope>
    <source>
        <strain evidence="8 9">DSM 23593</strain>
    </source>
</reference>
<gene>
    <name evidence="8" type="ORF">FRY98_06100</name>
</gene>
<keyword evidence="9" id="KW-1185">Reference proteome</keyword>
<dbReference type="EMBL" id="VSDO01000001">
    <property type="protein sequence ID" value="TYA15212.1"/>
    <property type="molecule type" value="Genomic_DNA"/>
</dbReference>
<sequence length="559" mass="63650">MKKRRKLFVGMIALLTVMAMIAGCSGGSGKAPANKAPQTGENNTGQGNAPKSEESGLYELGKEPLEFTLFGNYDWYTMPKWGADKTTAWIQENKKVTVTEVPNGGNNVQKLNTMIASGELPDVIWGERGADVERMREAGMLVPLDDYIEKYPNLKKWLDPKALNMLRSPDGKIYQFPNWYTNRPNGNAGWVVNKKIYDELGKPKLETTDDLYAYLKMVKEKYPDVIPLETDIASEGHGLDQIYSAFKENNLSFTRYFAVPDGDKMTSIYKDEPFRESVVYAAKLFREKLMTQDAMTQTRDQVQEKLMNGKVAVYVSTNPTVYAMQAHAELTKKDPNGGYFMIWPIHKEGLDKNKIYPGTYNKLGWNAAVITTSAKNPEAIFAFLDWYTGPEGMRLQMWGVEGEYWNGLEADGETPKFTEKYTTEKEALAEHQTKMDPLMWVGNTVYVDDIKGKYEATLPENERNWSTYWQYEITWKTQGDATEFINLFPMPDSEEGISFQRAKDIWLKVRAQTLYAKTDEEALAILDQAHEDTMAAGFQKVLDFYAAKWQENLKQINGN</sequence>
<feature type="region of interest" description="Disordered" evidence="6">
    <location>
        <begin position="28"/>
        <end position="54"/>
    </location>
</feature>
<evidence type="ECO:0000256" key="2">
    <source>
        <dbReference type="ARBA" id="ARBA00022729"/>
    </source>
</evidence>
<dbReference type="Pfam" id="PF01547">
    <property type="entry name" value="SBP_bac_1"/>
    <property type="match status" value="1"/>
</dbReference>
<evidence type="ECO:0000256" key="4">
    <source>
        <dbReference type="ARBA" id="ARBA00023139"/>
    </source>
</evidence>
<feature type="chain" id="PRO_5038733029" evidence="7">
    <location>
        <begin position="23"/>
        <end position="559"/>
    </location>
</feature>
<evidence type="ECO:0000256" key="1">
    <source>
        <dbReference type="ARBA" id="ARBA00022475"/>
    </source>
</evidence>
<dbReference type="PANTHER" id="PTHR43649">
    <property type="entry name" value="ARABINOSE-BINDING PROTEIN-RELATED"/>
    <property type="match status" value="1"/>
</dbReference>
<dbReference type="Proteomes" id="UP000325218">
    <property type="component" value="Unassembled WGS sequence"/>
</dbReference>
<dbReference type="InterPro" id="IPR050490">
    <property type="entry name" value="Bact_solute-bd_prot1"/>
</dbReference>
<keyword evidence="3" id="KW-0472">Membrane</keyword>
<accession>A0A5D0CYU1</accession>
<name>A0A5D0CYU1_9BACL</name>
<keyword evidence="2 7" id="KW-0732">Signal</keyword>
<evidence type="ECO:0000313" key="9">
    <source>
        <dbReference type="Proteomes" id="UP000325218"/>
    </source>
</evidence>
<dbReference type="SUPFAM" id="SSF53850">
    <property type="entry name" value="Periplasmic binding protein-like II"/>
    <property type="match status" value="1"/>
</dbReference>
<dbReference type="PANTHER" id="PTHR43649:SF33">
    <property type="entry name" value="POLYGALACTURONAN_RHAMNOGALACTURONAN-BINDING PROTEIN YTCQ"/>
    <property type="match status" value="1"/>
</dbReference>
<dbReference type="RefSeq" id="WP_148450802.1">
    <property type="nucleotide sequence ID" value="NZ_VSDO01000001.1"/>
</dbReference>
<protein>
    <submittedName>
        <fullName evidence="8">Extracellular solute-binding protein</fullName>
    </submittedName>
</protein>
<dbReference type="AlphaFoldDB" id="A0A5D0CYU1"/>
<dbReference type="InterPro" id="IPR006059">
    <property type="entry name" value="SBP"/>
</dbReference>
<proteinExistence type="predicted"/>
<keyword evidence="4" id="KW-0564">Palmitate</keyword>
<feature type="signal peptide" evidence="7">
    <location>
        <begin position="1"/>
        <end position="22"/>
    </location>
</feature>
<dbReference type="OrthoDB" id="2752887at2"/>
<organism evidence="8 9">
    <name type="scientific">Paenibacillus faecis</name>
    <dbReference type="NCBI Taxonomy" id="862114"/>
    <lineage>
        <taxon>Bacteria</taxon>
        <taxon>Bacillati</taxon>
        <taxon>Bacillota</taxon>
        <taxon>Bacilli</taxon>
        <taxon>Bacillales</taxon>
        <taxon>Paenibacillaceae</taxon>
        <taxon>Paenibacillus</taxon>
    </lineage>
</organism>
<evidence type="ECO:0000313" key="8">
    <source>
        <dbReference type="EMBL" id="TYA15212.1"/>
    </source>
</evidence>
<feature type="compositionally biased region" description="Polar residues" evidence="6">
    <location>
        <begin position="36"/>
        <end position="49"/>
    </location>
</feature>
<evidence type="ECO:0000256" key="3">
    <source>
        <dbReference type="ARBA" id="ARBA00023136"/>
    </source>
</evidence>